<dbReference type="GO" id="GO:0004359">
    <property type="term" value="F:glutaminase activity"/>
    <property type="evidence" value="ECO:0007669"/>
    <property type="project" value="UniProtKB-EC"/>
</dbReference>
<evidence type="ECO:0000256" key="1">
    <source>
        <dbReference type="ARBA" id="ARBA00005091"/>
    </source>
</evidence>
<dbReference type="EMBL" id="CU459003">
    <property type="protein sequence ID" value="CAM77496.1"/>
    <property type="molecule type" value="Genomic_DNA"/>
</dbReference>
<gene>
    <name evidence="10" type="primary">hisH</name>
    <name evidence="13" type="ORF">MGR_0164</name>
</gene>
<feature type="active site" evidence="10 11">
    <location>
        <position position="190"/>
    </location>
</feature>
<feature type="active site" evidence="10 11">
    <location>
        <position position="192"/>
    </location>
</feature>
<protein>
    <recommendedName>
        <fullName evidence="10">Imidazole glycerol phosphate synthase subunit HisH</fullName>
        <ecNumber evidence="10">4.3.2.10</ecNumber>
    </recommendedName>
    <alternativeName>
        <fullName evidence="10">IGP synthase glutaminase subunit</fullName>
        <ecNumber evidence="10">3.5.1.2</ecNumber>
    </alternativeName>
    <alternativeName>
        <fullName evidence="10">IGP synthase subunit HisH</fullName>
    </alternativeName>
    <alternativeName>
        <fullName evidence="10">ImGP synthase subunit HisH</fullName>
        <shortName evidence="10">IGPS subunit HisH</shortName>
    </alternativeName>
</protein>
<dbReference type="PIRSF" id="PIRSF000495">
    <property type="entry name" value="Amidotransf_hisH"/>
    <property type="match status" value="1"/>
</dbReference>
<evidence type="ECO:0000256" key="5">
    <source>
        <dbReference type="ARBA" id="ARBA00022962"/>
    </source>
</evidence>
<proteinExistence type="inferred from homology"/>
<feature type="active site" description="Nucleophile" evidence="10 11">
    <location>
        <position position="80"/>
    </location>
</feature>
<organism evidence="13">
    <name type="scientific">Magnetospirillum gryphiswaldense</name>
    <dbReference type="NCBI Taxonomy" id="55518"/>
    <lineage>
        <taxon>Bacteria</taxon>
        <taxon>Pseudomonadati</taxon>
        <taxon>Pseudomonadota</taxon>
        <taxon>Alphaproteobacteria</taxon>
        <taxon>Rhodospirillales</taxon>
        <taxon>Rhodospirillaceae</taxon>
        <taxon>Magnetospirillum</taxon>
    </lineage>
</organism>
<reference evidence="13" key="1">
    <citation type="journal article" date="2007" name="J. Bacteriol.">
        <title>Comparative genome analysis of four magnetotactic bacteria reveals a complex set of group-specific genes implicated in magnetosome biomineralization and function.</title>
        <authorList>
            <person name="Richter M."/>
            <person name="Kube M."/>
            <person name="Bazylinski D.A."/>
            <person name="Lombardot T."/>
            <person name="Gloeckner F.O."/>
            <person name="Reinhardt R."/>
            <person name="Schueler D."/>
        </authorList>
    </citation>
    <scope>NUCLEOTIDE SEQUENCE</scope>
    <source>
        <strain evidence="13">MSR-1</strain>
    </source>
</reference>
<comment type="subunit">
    <text evidence="2 10">Heterodimer of HisH and HisF.</text>
</comment>
<dbReference type="InterPro" id="IPR017926">
    <property type="entry name" value="GATASE"/>
</dbReference>
<dbReference type="GO" id="GO:0016829">
    <property type="term" value="F:lyase activity"/>
    <property type="evidence" value="ECO:0007669"/>
    <property type="project" value="UniProtKB-KW"/>
</dbReference>
<dbReference type="SUPFAM" id="SSF52317">
    <property type="entry name" value="Class I glutamine amidotransferase-like"/>
    <property type="match status" value="1"/>
</dbReference>
<dbReference type="PROSITE" id="PS51274">
    <property type="entry name" value="GATASE_COBBQ"/>
    <property type="match status" value="1"/>
</dbReference>
<dbReference type="RefSeq" id="WP_106002611.1">
    <property type="nucleotide sequence ID" value="NZ_CP027527.1"/>
</dbReference>
<sequence length="209" mass="22446">MSIVIIDFDAGNLLSVQRAFHHLGAEVRFASSPEHISQADRLVLPGVGAFGACMEGLKARNLVTAVRDFALSGRPFLGICVGMQMLFEESFEFGRHAGLGIVPGQIRPIPREGAAGPHRIPHIGWSSLQARRSWADSILADVGEGDAVYFVHSFMGVCANPDDLLATTDYDGVPITAAVHHGNITGCQFHPEKSGTVGLGVLRRFMTQL</sequence>
<dbReference type="GO" id="GO:0000105">
    <property type="term" value="P:L-histidine biosynthetic process"/>
    <property type="evidence" value="ECO:0007669"/>
    <property type="project" value="UniProtKB-UniRule"/>
</dbReference>
<accession>A4U3N9</accession>
<evidence type="ECO:0000256" key="11">
    <source>
        <dbReference type="PIRSR" id="PIRSR000495-1"/>
    </source>
</evidence>
<keyword evidence="3 10" id="KW-0028">Amino-acid biosynthesis</keyword>
<evidence type="ECO:0000256" key="9">
    <source>
        <dbReference type="ARBA" id="ARBA00049534"/>
    </source>
</evidence>
<dbReference type="InterPro" id="IPR010139">
    <property type="entry name" value="Imidazole-glycPsynth_HisH"/>
</dbReference>
<comment type="function">
    <text evidence="10">IGPS catalyzes the conversion of PRFAR and glutamine to IGP, AICAR and glutamate. The HisH subunit catalyzes the hydrolysis of glutamine to glutamate and ammonia as part of the synthesis of IGP and AICAR. The resulting ammonia molecule is channeled to the active site of HisF.</text>
</comment>
<comment type="catalytic activity">
    <reaction evidence="8 10">
        <text>5-[(5-phospho-1-deoxy-D-ribulos-1-ylimino)methylamino]-1-(5-phospho-beta-D-ribosyl)imidazole-4-carboxamide + L-glutamine = D-erythro-1-(imidazol-4-yl)glycerol 3-phosphate + 5-amino-1-(5-phospho-beta-D-ribosyl)imidazole-4-carboxamide + L-glutamate + H(+)</text>
        <dbReference type="Rhea" id="RHEA:24793"/>
        <dbReference type="ChEBI" id="CHEBI:15378"/>
        <dbReference type="ChEBI" id="CHEBI:29985"/>
        <dbReference type="ChEBI" id="CHEBI:58278"/>
        <dbReference type="ChEBI" id="CHEBI:58359"/>
        <dbReference type="ChEBI" id="CHEBI:58475"/>
        <dbReference type="ChEBI" id="CHEBI:58525"/>
        <dbReference type="EC" id="4.3.2.10"/>
    </reaction>
</comment>
<evidence type="ECO:0000256" key="2">
    <source>
        <dbReference type="ARBA" id="ARBA00011152"/>
    </source>
</evidence>
<dbReference type="Gene3D" id="3.40.50.880">
    <property type="match status" value="1"/>
</dbReference>
<dbReference type="UniPathway" id="UPA00031">
    <property type="reaction ID" value="UER00010"/>
</dbReference>
<dbReference type="EC" id="3.5.1.2" evidence="10"/>
<evidence type="ECO:0000256" key="4">
    <source>
        <dbReference type="ARBA" id="ARBA00022801"/>
    </source>
</evidence>
<evidence type="ECO:0000256" key="8">
    <source>
        <dbReference type="ARBA" id="ARBA00047838"/>
    </source>
</evidence>
<keyword evidence="13" id="KW-0808">Transferase</keyword>
<dbReference type="PROSITE" id="PS51273">
    <property type="entry name" value="GATASE_TYPE_1"/>
    <property type="match status" value="1"/>
</dbReference>
<dbReference type="AlphaFoldDB" id="A4U3N9"/>
<dbReference type="EC" id="4.3.2.10" evidence="10"/>
<keyword evidence="6 10" id="KW-0368">Histidine biosynthesis</keyword>
<evidence type="ECO:0000256" key="3">
    <source>
        <dbReference type="ARBA" id="ARBA00022605"/>
    </source>
</evidence>
<dbReference type="Pfam" id="PF00117">
    <property type="entry name" value="GATase"/>
    <property type="match status" value="1"/>
</dbReference>
<dbReference type="NCBIfam" id="TIGR01855">
    <property type="entry name" value="IMP_synth_hisH"/>
    <property type="match status" value="1"/>
</dbReference>
<evidence type="ECO:0000313" key="13">
    <source>
        <dbReference type="EMBL" id="CAM77496.1"/>
    </source>
</evidence>
<dbReference type="CDD" id="cd01748">
    <property type="entry name" value="GATase1_IGP_Synthase"/>
    <property type="match status" value="1"/>
</dbReference>
<evidence type="ECO:0000256" key="7">
    <source>
        <dbReference type="ARBA" id="ARBA00023239"/>
    </source>
</evidence>
<name>A4U3N9_9PROT</name>
<dbReference type="HAMAP" id="MF_00278">
    <property type="entry name" value="HisH"/>
    <property type="match status" value="1"/>
</dbReference>
<comment type="catalytic activity">
    <reaction evidence="9 10">
        <text>L-glutamine + H2O = L-glutamate + NH4(+)</text>
        <dbReference type="Rhea" id="RHEA:15889"/>
        <dbReference type="ChEBI" id="CHEBI:15377"/>
        <dbReference type="ChEBI" id="CHEBI:28938"/>
        <dbReference type="ChEBI" id="CHEBI:29985"/>
        <dbReference type="ChEBI" id="CHEBI:58359"/>
        <dbReference type="EC" id="3.5.1.2"/>
    </reaction>
</comment>
<feature type="domain" description="Glutamine amidotransferase" evidence="12">
    <location>
        <begin position="4"/>
        <end position="205"/>
    </location>
</feature>
<dbReference type="InterPro" id="IPR029062">
    <property type="entry name" value="Class_I_gatase-like"/>
</dbReference>
<keyword evidence="10" id="KW-0963">Cytoplasm</keyword>
<evidence type="ECO:0000259" key="12">
    <source>
        <dbReference type="Pfam" id="PF00117"/>
    </source>
</evidence>
<evidence type="ECO:0000256" key="10">
    <source>
        <dbReference type="HAMAP-Rule" id="MF_00278"/>
    </source>
</evidence>
<comment type="pathway">
    <text evidence="1 10">Amino-acid biosynthesis; L-histidine biosynthesis; L-histidine from 5-phospho-alpha-D-ribose 1-diphosphate: step 5/9.</text>
</comment>
<keyword evidence="7 10" id="KW-0456">Lyase</keyword>
<dbReference type="PANTHER" id="PTHR42701">
    <property type="entry name" value="IMIDAZOLE GLYCEROL PHOSPHATE SYNTHASE SUBUNIT HISH"/>
    <property type="match status" value="1"/>
</dbReference>
<evidence type="ECO:0000256" key="6">
    <source>
        <dbReference type="ARBA" id="ARBA00023102"/>
    </source>
</evidence>
<dbReference type="GO" id="GO:0000107">
    <property type="term" value="F:imidazoleglycerol-phosphate synthase activity"/>
    <property type="evidence" value="ECO:0007669"/>
    <property type="project" value="UniProtKB-UniRule"/>
</dbReference>
<dbReference type="GO" id="GO:0005737">
    <property type="term" value="C:cytoplasm"/>
    <property type="evidence" value="ECO:0007669"/>
    <property type="project" value="UniProtKB-SubCell"/>
</dbReference>
<dbReference type="PANTHER" id="PTHR42701:SF1">
    <property type="entry name" value="IMIDAZOLE GLYCEROL PHOSPHATE SYNTHASE SUBUNIT HISH"/>
    <property type="match status" value="1"/>
</dbReference>
<comment type="subcellular location">
    <subcellularLocation>
        <location evidence="10">Cytoplasm</location>
    </subcellularLocation>
</comment>
<keyword evidence="4 10" id="KW-0378">Hydrolase</keyword>
<keyword evidence="5 10" id="KW-0315">Glutamine amidotransferase</keyword>